<protein>
    <recommendedName>
        <fullName evidence="4">Aminoglycoside phosphotransferase domain-containing protein</fullName>
    </recommendedName>
</protein>
<comment type="caution">
    <text evidence="2">The sequence shown here is derived from an EMBL/GenBank/DDBJ whole genome shotgun (WGS) entry which is preliminary data.</text>
</comment>
<dbReference type="EMBL" id="WNWQ01000858">
    <property type="protein sequence ID" value="KAE9963340.1"/>
    <property type="molecule type" value="Genomic_DNA"/>
</dbReference>
<feature type="compositionally biased region" description="Basic and acidic residues" evidence="1">
    <location>
        <begin position="291"/>
        <end position="310"/>
    </location>
</feature>
<feature type="region of interest" description="Disordered" evidence="1">
    <location>
        <begin position="282"/>
        <end position="316"/>
    </location>
</feature>
<dbReference type="AlphaFoldDB" id="A0A8H3YJZ4"/>
<dbReference type="InterPro" id="IPR051678">
    <property type="entry name" value="AGP_Transferase"/>
</dbReference>
<gene>
    <name evidence="2" type="ORF">BLS_009385</name>
</gene>
<proteinExistence type="predicted"/>
<dbReference type="Proteomes" id="UP000433883">
    <property type="component" value="Unassembled WGS sequence"/>
</dbReference>
<dbReference type="PANTHER" id="PTHR21310:SF51">
    <property type="entry name" value="AMINOGLYCOSIDE PHOSPHOTRANSFERASE DOMAIN-CONTAINING PROTEIN"/>
    <property type="match status" value="1"/>
</dbReference>
<evidence type="ECO:0000313" key="2">
    <source>
        <dbReference type="EMBL" id="KAE9963340.1"/>
    </source>
</evidence>
<reference evidence="2 3" key="1">
    <citation type="submission" date="2019-11" db="EMBL/GenBank/DDBJ databases">
        <title>Venturia inaequalis Genome Resource.</title>
        <authorList>
            <person name="Lichtner F.J."/>
        </authorList>
    </citation>
    <scope>NUCLEOTIDE SEQUENCE [LARGE SCALE GENOMIC DNA]</scope>
    <source>
        <strain evidence="2">Bline_iso_100314</strain>
    </source>
</reference>
<accession>A0A8H3YJZ4</accession>
<dbReference type="PANTHER" id="PTHR21310">
    <property type="entry name" value="AMINOGLYCOSIDE PHOSPHOTRANSFERASE-RELATED-RELATED"/>
    <property type="match status" value="1"/>
</dbReference>
<name>A0A8H3YJZ4_VENIN</name>
<evidence type="ECO:0008006" key="4">
    <source>
        <dbReference type="Google" id="ProtNLM"/>
    </source>
</evidence>
<dbReference type="Gene3D" id="3.90.1200.10">
    <property type="match status" value="1"/>
</dbReference>
<sequence length="646" mass="73065">MLNDSPRSNAGIEIQISKPEAASIHPEDIISTTIESRAANIQTFKTNVMHRQTTDTGLTMPQNTNIDIAETNQPPINDSPANECPTVEAPGDVKLLAVDRPDVEHLATEFAHVQLAQNAALISEEKDSKTPTETVFSEDKNIKNPIWGPIKQILNQDFETLAMTYAPHGAEKAVVIGCKSGLHNRVVIIEYQPTTLQIKRCIRVPASGWKGRWSELDKFQMKRSIDVMVFVGKNTSMPIPEIIHWDVELDNAIQAPYSLMSFMEGQAPSSVWQGDVYEKLSLPLDDGPDGTNKEKGAYKEDQVTEDKATKDNSTSPLQKVPTINFLAGFNYTKVSPELEAKRQNIMKSLTSNIAQLRKFKFDSLGSITFPQGPDRPSKIVPSVFLPYGHGRQGNPDPKEFIRDRTFNRTHKFLHQRLDEYMDDICDQEDLEDEQENFFWGIEALLRLLVDCLPLHHHDIEPETFVIAPPDFGSQNLLCDDEGNITAILDWDTLDTKPRIVGWCTPPDWLCMDWWGEDRYCWPNRVSSPRELEKYRMDYERYLEEACGGDGSPDWKFTRRSAMFEVIVDAVSNRDPKDMTTVLKAIMGVFLPRLDIIELIKQIGNEGMGEEMISFFVRGFEEVFGTEGMSVSKDKEGDEVLATLSLE</sequence>
<evidence type="ECO:0000256" key="1">
    <source>
        <dbReference type="SAM" id="MobiDB-lite"/>
    </source>
</evidence>
<evidence type="ECO:0000313" key="3">
    <source>
        <dbReference type="Proteomes" id="UP000433883"/>
    </source>
</evidence>
<organism evidence="2 3">
    <name type="scientific">Venturia inaequalis</name>
    <name type="common">Apple scab fungus</name>
    <dbReference type="NCBI Taxonomy" id="5025"/>
    <lineage>
        <taxon>Eukaryota</taxon>
        <taxon>Fungi</taxon>
        <taxon>Dikarya</taxon>
        <taxon>Ascomycota</taxon>
        <taxon>Pezizomycotina</taxon>
        <taxon>Dothideomycetes</taxon>
        <taxon>Pleosporomycetidae</taxon>
        <taxon>Venturiales</taxon>
        <taxon>Venturiaceae</taxon>
        <taxon>Venturia</taxon>
    </lineage>
</organism>